<protein>
    <submittedName>
        <fullName evidence="1">Uncharacterized protein</fullName>
    </submittedName>
</protein>
<dbReference type="Proteomes" id="UP001293254">
    <property type="component" value="Unassembled WGS sequence"/>
</dbReference>
<dbReference type="AlphaFoldDB" id="A0AAE2CM44"/>
<dbReference type="EMBL" id="JACGWO010000005">
    <property type="protein sequence ID" value="KAK4427232.1"/>
    <property type="molecule type" value="Genomic_DNA"/>
</dbReference>
<evidence type="ECO:0000313" key="1">
    <source>
        <dbReference type="EMBL" id="KAK4427232.1"/>
    </source>
</evidence>
<reference evidence="1" key="1">
    <citation type="submission" date="2020-06" db="EMBL/GenBank/DDBJ databases">
        <authorList>
            <person name="Li T."/>
            <person name="Hu X."/>
            <person name="Zhang T."/>
            <person name="Song X."/>
            <person name="Zhang H."/>
            <person name="Dai N."/>
            <person name="Sheng W."/>
            <person name="Hou X."/>
            <person name="Wei L."/>
        </authorList>
    </citation>
    <scope>NUCLEOTIDE SEQUENCE</scope>
    <source>
        <strain evidence="1">3651</strain>
        <tissue evidence="1">Leaf</tissue>
    </source>
</reference>
<gene>
    <name evidence="1" type="ORF">Salat_1492100</name>
</gene>
<proteinExistence type="predicted"/>
<organism evidence="1 2">
    <name type="scientific">Sesamum alatum</name>
    <dbReference type="NCBI Taxonomy" id="300844"/>
    <lineage>
        <taxon>Eukaryota</taxon>
        <taxon>Viridiplantae</taxon>
        <taxon>Streptophyta</taxon>
        <taxon>Embryophyta</taxon>
        <taxon>Tracheophyta</taxon>
        <taxon>Spermatophyta</taxon>
        <taxon>Magnoliopsida</taxon>
        <taxon>eudicotyledons</taxon>
        <taxon>Gunneridae</taxon>
        <taxon>Pentapetalae</taxon>
        <taxon>asterids</taxon>
        <taxon>lamiids</taxon>
        <taxon>Lamiales</taxon>
        <taxon>Pedaliaceae</taxon>
        <taxon>Sesamum</taxon>
    </lineage>
</organism>
<keyword evidence="2" id="KW-1185">Reference proteome</keyword>
<accession>A0AAE2CM44</accession>
<comment type="caution">
    <text evidence="1">The sequence shown here is derived from an EMBL/GenBank/DDBJ whole genome shotgun (WGS) entry which is preliminary data.</text>
</comment>
<evidence type="ECO:0000313" key="2">
    <source>
        <dbReference type="Proteomes" id="UP001293254"/>
    </source>
</evidence>
<name>A0AAE2CM44_9LAMI</name>
<reference evidence="1" key="2">
    <citation type="journal article" date="2024" name="Plant">
        <title>Genomic evolution and insights into agronomic trait innovations of Sesamum species.</title>
        <authorList>
            <person name="Miao H."/>
            <person name="Wang L."/>
            <person name="Qu L."/>
            <person name="Liu H."/>
            <person name="Sun Y."/>
            <person name="Le M."/>
            <person name="Wang Q."/>
            <person name="Wei S."/>
            <person name="Zheng Y."/>
            <person name="Lin W."/>
            <person name="Duan Y."/>
            <person name="Cao H."/>
            <person name="Xiong S."/>
            <person name="Wang X."/>
            <person name="Wei L."/>
            <person name="Li C."/>
            <person name="Ma Q."/>
            <person name="Ju M."/>
            <person name="Zhao R."/>
            <person name="Li G."/>
            <person name="Mu C."/>
            <person name="Tian Q."/>
            <person name="Mei H."/>
            <person name="Zhang T."/>
            <person name="Gao T."/>
            <person name="Zhang H."/>
        </authorList>
    </citation>
    <scope>NUCLEOTIDE SEQUENCE</scope>
    <source>
        <strain evidence="1">3651</strain>
    </source>
</reference>
<sequence length="104" mass="11252">MSSIGSIDASQPHACAGVFELTFGSWTWEIIMLIRCQNCTITGLAIQQGEKGPVMPSNQEVSTNGRETVNGGFGAHDAKLLIEMVFQVFPSDSDIFLSAWGRNT</sequence>